<reference evidence="1 2" key="1">
    <citation type="submission" date="2024-01" db="EMBL/GenBank/DDBJ databases">
        <title>The diversity of rhizobia nodulating Mimosa spp. in eleven states of Brazil covering several biomes is determined by host plant, location, and edaphic factors.</title>
        <authorList>
            <person name="Rouws L."/>
            <person name="Barauna A."/>
            <person name="Beukes C."/>
            <person name="De Faria S.M."/>
            <person name="Gross E."/>
            <person name="Dos Reis Junior F.B."/>
            <person name="Simon M."/>
            <person name="Maluk M."/>
            <person name="Odee D.W."/>
            <person name="Kenicer G."/>
            <person name="Young J.P.W."/>
            <person name="Reis V.M."/>
            <person name="Zilli J."/>
            <person name="James E.K."/>
        </authorList>
    </citation>
    <scope>NUCLEOTIDE SEQUENCE [LARGE SCALE GENOMIC DNA]</scope>
    <source>
        <strain evidence="1 2">JHI1651</strain>
    </source>
</reference>
<dbReference type="RefSeq" id="WP_107203877.1">
    <property type="nucleotide sequence ID" value="NZ_JAKUCO010000094.1"/>
</dbReference>
<dbReference type="Gene3D" id="3.30.450.40">
    <property type="match status" value="1"/>
</dbReference>
<dbReference type="EMBL" id="JAYLVJ010000087">
    <property type="protein sequence ID" value="MEO1759734.1"/>
    <property type="molecule type" value="Genomic_DNA"/>
</dbReference>
<sequence length="64" mass="7380">MQYAPPRAPDVEQYGYVSVNRHLRSAMTIPLHLNGRIRWVIDVEAAVTHAFRGPDRKSIEKVHE</sequence>
<name>A0ABV0E8I5_9BURK</name>
<dbReference type="InterPro" id="IPR029016">
    <property type="entry name" value="GAF-like_dom_sf"/>
</dbReference>
<accession>A0ABV0E8I5</accession>
<evidence type="ECO:0000313" key="1">
    <source>
        <dbReference type="EMBL" id="MEO1759734.1"/>
    </source>
</evidence>
<keyword evidence="2" id="KW-1185">Reference proteome</keyword>
<dbReference type="Proteomes" id="UP001462961">
    <property type="component" value="Unassembled WGS sequence"/>
</dbReference>
<comment type="caution">
    <text evidence="1">The sequence shown here is derived from an EMBL/GenBank/DDBJ whole genome shotgun (WGS) entry which is preliminary data.</text>
</comment>
<organism evidence="1 2">
    <name type="scientific">Paraburkholderia caribensis</name>
    <dbReference type="NCBI Taxonomy" id="75105"/>
    <lineage>
        <taxon>Bacteria</taxon>
        <taxon>Pseudomonadati</taxon>
        <taxon>Pseudomonadota</taxon>
        <taxon>Betaproteobacteria</taxon>
        <taxon>Burkholderiales</taxon>
        <taxon>Burkholderiaceae</taxon>
        <taxon>Paraburkholderia</taxon>
    </lineage>
</organism>
<evidence type="ECO:0000313" key="2">
    <source>
        <dbReference type="Proteomes" id="UP001462961"/>
    </source>
</evidence>
<protein>
    <submittedName>
        <fullName evidence="1">Uncharacterized protein</fullName>
    </submittedName>
</protein>
<gene>
    <name evidence="1" type="ORF">VOI32_38450</name>
</gene>
<proteinExistence type="predicted"/>